<dbReference type="PANTHER" id="PTHR40459:SF1">
    <property type="entry name" value="CONSERVED HYPOTHETICAL ALANINE AND LEUCINE RICH PROTEIN"/>
    <property type="match status" value="1"/>
</dbReference>
<dbReference type="Gene3D" id="3.40.50.720">
    <property type="entry name" value="NAD(P)-binding Rossmann-like Domain"/>
    <property type="match status" value="1"/>
</dbReference>
<evidence type="ECO:0000313" key="2">
    <source>
        <dbReference type="EMBL" id="TPN83408.1"/>
    </source>
</evidence>
<keyword evidence="3" id="KW-1185">Reference proteome</keyword>
<dbReference type="InterPro" id="IPR018931">
    <property type="entry name" value="DUF2520"/>
</dbReference>
<dbReference type="PANTHER" id="PTHR40459">
    <property type="entry name" value="CONSERVED HYPOTHETICAL ALANINE AND LEUCINE RICH PROTEIN"/>
    <property type="match status" value="1"/>
</dbReference>
<dbReference type="InterPro" id="IPR036291">
    <property type="entry name" value="NAD(P)-bd_dom_sf"/>
</dbReference>
<dbReference type="SUPFAM" id="SSF48179">
    <property type="entry name" value="6-phosphogluconate dehydrogenase C-terminal domain-like"/>
    <property type="match status" value="1"/>
</dbReference>
<evidence type="ECO:0000313" key="3">
    <source>
        <dbReference type="Proteomes" id="UP000315540"/>
    </source>
</evidence>
<proteinExistence type="predicted"/>
<evidence type="ECO:0000259" key="1">
    <source>
        <dbReference type="Pfam" id="PF10728"/>
    </source>
</evidence>
<dbReference type="Proteomes" id="UP000315540">
    <property type="component" value="Unassembled WGS sequence"/>
</dbReference>
<dbReference type="AlphaFoldDB" id="A0A504J616"/>
<reference evidence="2 3" key="1">
    <citation type="submission" date="2019-06" db="EMBL/GenBank/DDBJ databases">
        <authorList>
            <person name="Meng X."/>
        </authorList>
    </citation>
    <scope>NUCLEOTIDE SEQUENCE [LARGE SCALE GENOMIC DNA]</scope>
    <source>
        <strain evidence="2 3">M625</strain>
    </source>
</reference>
<dbReference type="Gene3D" id="1.10.1040.20">
    <property type="entry name" value="ProC-like, C-terminal domain"/>
    <property type="match status" value="1"/>
</dbReference>
<protein>
    <submittedName>
        <fullName evidence="2">DUF2520 domain-containing protein</fullName>
    </submittedName>
</protein>
<dbReference type="InterPro" id="IPR037108">
    <property type="entry name" value="TM1727-like_C_sf"/>
</dbReference>
<accession>A0A504J616</accession>
<name>A0A504J616_9FLAO</name>
<sequence>MIRIIILGSGNVAKHLYKAFMNIKAINVIQCYNRKGILLHPDQELGDITNDLQVLKEADLYIVAVSDDAIKTVSDGLMFNDRLVVHTSGSSPLHTLNNANKRGVFYPLQSFSQQKDIDFESIPFCLEAEHEKDLALLKKVAGSLSKNVYEISSEQRNTLHVAAVFANNFTNYLFSTAKNICDTQKVPFEILHALILETATKITEIDPDLAQTGPALRNDTKTIQRHLNTLSNQEHKNIYQALTAAIQSKHGKKL</sequence>
<dbReference type="Pfam" id="PF10728">
    <property type="entry name" value="DUF2520"/>
    <property type="match status" value="1"/>
</dbReference>
<gene>
    <name evidence="2" type="ORF">FHK87_19495</name>
</gene>
<dbReference type="OrthoDB" id="9810755at2"/>
<dbReference type="InterPro" id="IPR008927">
    <property type="entry name" value="6-PGluconate_DH-like_C_sf"/>
</dbReference>
<comment type="caution">
    <text evidence="2">The sequence shown here is derived from an EMBL/GenBank/DDBJ whole genome shotgun (WGS) entry which is preliminary data.</text>
</comment>
<feature type="domain" description="DUF2520" evidence="1">
    <location>
        <begin position="122"/>
        <end position="245"/>
    </location>
</feature>
<dbReference type="RefSeq" id="WP_140595503.1">
    <property type="nucleotide sequence ID" value="NZ_VFWZ01000007.1"/>
</dbReference>
<organism evidence="2 3">
    <name type="scientific">Aquimarina algicola</name>
    <dbReference type="NCBI Taxonomy" id="2589995"/>
    <lineage>
        <taxon>Bacteria</taxon>
        <taxon>Pseudomonadati</taxon>
        <taxon>Bacteroidota</taxon>
        <taxon>Flavobacteriia</taxon>
        <taxon>Flavobacteriales</taxon>
        <taxon>Flavobacteriaceae</taxon>
        <taxon>Aquimarina</taxon>
    </lineage>
</organism>
<dbReference type="SUPFAM" id="SSF51735">
    <property type="entry name" value="NAD(P)-binding Rossmann-fold domains"/>
    <property type="match status" value="1"/>
</dbReference>
<dbReference type="EMBL" id="VFWZ01000007">
    <property type="protein sequence ID" value="TPN83408.1"/>
    <property type="molecule type" value="Genomic_DNA"/>
</dbReference>